<keyword evidence="9" id="KW-1185">Reference proteome</keyword>
<feature type="domain" description="Formyl transferase C-terminal" evidence="7">
    <location>
        <begin position="206"/>
        <end position="323"/>
    </location>
</feature>
<sequence length="332" mass="35808">MKLVFFGTPAFAVPSLHRLLLQTDFEIAGVVTQPDRRRGRGGRVTPSAVKAAAMDAGCPIWQPQRIKKDPDTLQALQILQADAFVVVAYGQILSPEILAMPKFGCINAHGSLLPKYRGAAPIQWSLFHGETETGVTTMQMDAGMDTGPMLLRSALPLGLLDNAWQVADRLAALSADLLADTLIKLYQQKLRGVPQPEAEASYAPLIQKADYELDWRRGAIALHNQIRGFYPNCITQFRDGPLKISESFPLEFAAASQLPPELDGLAAAYSALAELEPTPPGTIAALLKGFGPVISTGQGPLLLRQVQPTGKKAQSGWDFVNGHHLTLGETLG</sequence>
<dbReference type="HAMAP" id="MF_00182">
    <property type="entry name" value="Formyl_trans"/>
    <property type="match status" value="1"/>
</dbReference>
<gene>
    <name evidence="5" type="primary">fmt</name>
    <name evidence="8" type="ORF">IQ241_17070</name>
</gene>
<dbReference type="PROSITE" id="PS00373">
    <property type="entry name" value="GART"/>
    <property type="match status" value="1"/>
</dbReference>
<organism evidence="8 9">
    <name type="scientific">Vasconcelosia minhoensis LEGE 07310</name>
    <dbReference type="NCBI Taxonomy" id="915328"/>
    <lineage>
        <taxon>Bacteria</taxon>
        <taxon>Bacillati</taxon>
        <taxon>Cyanobacteriota</taxon>
        <taxon>Cyanophyceae</taxon>
        <taxon>Nodosilineales</taxon>
        <taxon>Cymatolegaceae</taxon>
        <taxon>Vasconcelosia</taxon>
        <taxon>Vasconcelosia minhoensis</taxon>
    </lineage>
</organism>
<dbReference type="Proteomes" id="UP000636505">
    <property type="component" value="Unassembled WGS sequence"/>
</dbReference>
<dbReference type="Pfam" id="PF00551">
    <property type="entry name" value="Formyl_trans_N"/>
    <property type="match status" value="1"/>
</dbReference>
<dbReference type="InterPro" id="IPR005794">
    <property type="entry name" value="Fmt"/>
</dbReference>
<dbReference type="InterPro" id="IPR036477">
    <property type="entry name" value="Formyl_transf_N_sf"/>
</dbReference>
<dbReference type="InterPro" id="IPR011034">
    <property type="entry name" value="Formyl_transferase-like_C_sf"/>
</dbReference>
<comment type="caution">
    <text evidence="8">The sequence shown here is derived from an EMBL/GenBank/DDBJ whole genome shotgun (WGS) entry which is preliminary data.</text>
</comment>
<dbReference type="EC" id="2.1.2.9" evidence="2 5"/>
<feature type="binding site" evidence="5">
    <location>
        <begin position="111"/>
        <end position="114"/>
    </location>
    <ligand>
        <name>(6S)-5,6,7,8-tetrahydrofolate</name>
        <dbReference type="ChEBI" id="CHEBI:57453"/>
    </ligand>
</feature>
<comment type="similarity">
    <text evidence="1 5">Belongs to the Fmt family.</text>
</comment>
<proteinExistence type="inferred from homology"/>
<dbReference type="InterPro" id="IPR001555">
    <property type="entry name" value="GART_AS"/>
</dbReference>
<dbReference type="CDD" id="cd08704">
    <property type="entry name" value="Met_tRNA_FMT_C"/>
    <property type="match status" value="1"/>
</dbReference>
<dbReference type="NCBIfam" id="TIGR00460">
    <property type="entry name" value="fmt"/>
    <property type="match status" value="1"/>
</dbReference>
<evidence type="ECO:0000256" key="1">
    <source>
        <dbReference type="ARBA" id="ARBA00010699"/>
    </source>
</evidence>
<evidence type="ECO:0000259" key="6">
    <source>
        <dbReference type="Pfam" id="PF00551"/>
    </source>
</evidence>
<evidence type="ECO:0000256" key="3">
    <source>
        <dbReference type="ARBA" id="ARBA00022679"/>
    </source>
</evidence>
<protein>
    <recommendedName>
        <fullName evidence="2 5">Methionyl-tRNA formyltransferase</fullName>
        <ecNumber evidence="2 5">2.1.2.9</ecNumber>
    </recommendedName>
</protein>
<dbReference type="Pfam" id="PF02911">
    <property type="entry name" value="Formyl_trans_C"/>
    <property type="match status" value="1"/>
</dbReference>
<dbReference type="PANTHER" id="PTHR11138">
    <property type="entry name" value="METHIONYL-TRNA FORMYLTRANSFERASE"/>
    <property type="match status" value="1"/>
</dbReference>
<evidence type="ECO:0000256" key="2">
    <source>
        <dbReference type="ARBA" id="ARBA00012261"/>
    </source>
</evidence>
<name>A0A8J7AH14_9CYAN</name>
<dbReference type="EMBL" id="JADEXG010000044">
    <property type="protein sequence ID" value="MBE9078986.1"/>
    <property type="molecule type" value="Genomic_DNA"/>
</dbReference>
<dbReference type="AlphaFoldDB" id="A0A8J7AH14"/>
<dbReference type="Gene3D" id="3.40.50.12230">
    <property type="match status" value="1"/>
</dbReference>
<reference evidence="8" key="1">
    <citation type="submission" date="2020-10" db="EMBL/GenBank/DDBJ databases">
        <authorList>
            <person name="Castelo-Branco R."/>
            <person name="Eusebio N."/>
            <person name="Adriana R."/>
            <person name="Vieira A."/>
            <person name="Brugerolle De Fraissinette N."/>
            <person name="Rezende De Castro R."/>
            <person name="Schneider M.P."/>
            <person name="Vasconcelos V."/>
            <person name="Leao P.N."/>
        </authorList>
    </citation>
    <scope>NUCLEOTIDE SEQUENCE</scope>
    <source>
        <strain evidence="8">LEGE 07310</strain>
    </source>
</reference>
<dbReference type="InterPro" id="IPR002376">
    <property type="entry name" value="Formyl_transf_N"/>
</dbReference>
<dbReference type="InterPro" id="IPR041711">
    <property type="entry name" value="Met-tRNA-FMT_N"/>
</dbReference>
<dbReference type="SUPFAM" id="SSF53328">
    <property type="entry name" value="Formyltransferase"/>
    <property type="match status" value="1"/>
</dbReference>
<comment type="function">
    <text evidence="5">Attaches a formyl group to the free amino group of methionyl-tRNA(fMet). The formyl group appears to play a dual role in the initiator identity of N-formylmethionyl-tRNA by promoting its recognition by IF2 and preventing the misappropriation of this tRNA by the elongation apparatus.</text>
</comment>
<feature type="domain" description="Formyl transferase N-terminal" evidence="6">
    <location>
        <begin position="1"/>
        <end position="179"/>
    </location>
</feature>
<accession>A0A8J7AH14</accession>
<dbReference type="InterPro" id="IPR044135">
    <property type="entry name" value="Met-tRNA-FMT_C"/>
</dbReference>
<evidence type="ECO:0000313" key="9">
    <source>
        <dbReference type="Proteomes" id="UP000636505"/>
    </source>
</evidence>
<dbReference type="RefSeq" id="WP_193909425.1">
    <property type="nucleotide sequence ID" value="NZ_JADEXG010000044.1"/>
</dbReference>
<dbReference type="CDD" id="cd08646">
    <property type="entry name" value="FMT_core_Met-tRNA-FMT_N"/>
    <property type="match status" value="1"/>
</dbReference>
<dbReference type="GO" id="GO:0004479">
    <property type="term" value="F:methionyl-tRNA formyltransferase activity"/>
    <property type="evidence" value="ECO:0007669"/>
    <property type="project" value="UniProtKB-UniRule"/>
</dbReference>
<evidence type="ECO:0000256" key="4">
    <source>
        <dbReference type="ARBA" id="ARBA00022917"/>
    </source>
</evidence>
<dbReference type="PANTHER" id="PTHR11138:SF5">
    <property type="entry name" value="METHIONYL-TRNA FORMYLTRANSFERASE, MITOCHONDRIAL"/>
    <property type="match status" value="1"/>
</dbReference>
<keyword evidence="3 5" id="KW-0808">Transferase</keyword>
<comment type="catalytic activity">
    <reaction evidence="5">
        <text>L-methionyl-tRNA(fMet) + (6R)-10-formyltetrahydrofolate = N-formyl-L-methionyl-tRNA(fMet) + (6S)-5,6,7,8-tetrahydrofolate + H(+)</text>
        <dbReference type="Rhea" id="RHEA:24380"/>
        <dbReference type="Rhea" id="RHEA-COMP:9952"/>
        <dbReference type="Rhea" id="RHEA-COMP:9953"/>
        <dbReference type="ChEBI" id="CHEBI:15378"/>
        <dbReference type="ChEBI" id="CHEBI:57453"/>
        <dbReference type="ChEBI" id="CHEBI:78530"/>
        <dbReference type="ChEBI" id="CHEBI:78844"/>
        <dbReference type="ChEBI" id="CHEBI:195366"/>
        <dbReference type="EC" id="2.1.2.9"/>
    </reaction>
</comment>
<evidence type="ECO:0000313" key="8">
    <source>
        <dbReference type="EMBL" id="MBE9078986.1"/>
    </source>
</evidence>
<dbReference type="SUPFAM" id="SSF50486">
    <property type="entry name" value="FMT C-terminal domain-like"/>
    <property type="match status" value="1"/>
</dbReference>
<evidence type="ECO:0000259" key="7">
    <source>
        <dbReference type="Pfam" id="PF02911"/>
    </source>
</evidence>
<dbReference type="InterPro" id="IPR005793">
    <property type="entry name" value="Formyl_trans_C"/>
</dbReference>
<evidence type="ECO:0000256" key="5">
    <source>
        <dbReference type="HAMAP-Rule" id="MF_00182"/>
    </source>
</evidence>
<keyword evidence="4 5" id="KW-0648">Protein biosynthesis</keyword>
<dbReference type="GO" id="GO:0005829">
    <property type="term" value="C:cytosol"/>
    <property type="evidence" value="ECO:0007669"/>
    <property type="project" value="TreeGrafter"/>
</dbReference>